<reference evidence="1" key="1">
    <citation type="submission" date="2020-05" db="EMBL/GenBank/DDBJ databases">
        <title>Phylogenomic resolution of chytrid fungi.</title>
        <authorList>
            <person name="Stajich J.E."/>
            <person name="Amses K."/>
            <person name="Simmons R."/>
            <person name="Seto K."/>
            <person name="Myers J."/>
            <person name="Bonds A."/>
            <person name="Quandt C.A."/>
            <person name="Barry K."/>
            <person name="Liu P."/>
            <person name="Grigoriev I."/>
            <person name="Longcore J.E."/>
            <person name="James T.Y."/>
        </authorList>
    </citation>
    <scope>NUCLEOTIDE SEQUENCE</scope>
    <source>
        <strain evidence="1">JEL0513</strain>
    </source>
</reference>
<organism evidence="1 2">
    <name type="scientific">Physocladia obscura</name>
    <dbReference type="NCBI Taxonomy" id="109957"/>
    <lineage>
        <taxon>Eukaryota</taxon>
        <taxon>Fungi</taxon>
        <taxon>Fungi incertae sedis</taxon>
        <taxon>Chytridiomycota</taxon>
        <taxon>Chytridiomycota incertae sedis</taxon>
        <taxon>Chytridiomycetes</taxon>
        <taxon>Chytridiales</taxon>
        <taxon>Chytriomycetaceae</taxon>
        <taxon>Physocladia</taxon>
    </lineage>
</organism>
<gene>
    <name evidence="1" type="ORF">HK100_005660</name>
</gene>
<evidence type="ECO:0008006" key="3">
    <source>
        <dbReference type="Google" id="ProtNLM"/>
    </source>
</evidence>
<dbReference type="EMBL" id="JADGJH010002638">
    <property type="protein sequence ID" value="KAJ3096024.1"/>
    <property type="molecule type" value="Genomic_DNA"/>
</dbReference>
<sequence>MPASPVSVVPRLAEFSDPLVPMSELAAFYSVHTVNLPHLRPYTWSNSMLSLDGFMNFNSTPPPLLPADYVQLASDRSNLLVHGSVENDICLKQHPEAGKYSIADYRLLNAGWVYADAVLSSGPCIRHDLGLVTVPVFPDMLEFRKNVLGKSDLPVQIIITSNAKSFPYSKHAIFNRSDLCVVVISPYQDSIAAQHAFQESRSLTPTSSRLWTESTDAPREPGTVRFVSLENENNNDGVDLNNVMCWIRRALNCEFLEIDAGGSVIRNMIDEKLLDEVRMTQVGQIVCYFFFYTVFIKRRK</sequence>
<evidence type="ECO:0000313" key="1">
    <source>
        <dbReference type="EMBL" id="KAJ3096024.1"/>
    </source>
</evidence>
<protein>
    <recommendedName>
        <fullName evidence="3">2,5-diamino-6-ribosylamino-4(3H)-pyrimidinone 5'-phosphate reductase</fullName>
    </recommendedName>
</protein>
<comment type="caution">
    <text evidence="1">The sequence shown here is derived from an EMBL/GenBank/DDBJ whole genome shotgun (WGS) entry which is preliminary data.</text>
</comment>
<dbReference type="InterPro" id="IPR024072">
    <property type="entry name" value="DHFR-like_dom_sf"/>
</dbReference>
<evidence type="ECO:0000313" key="2">
    <source>
        <dbReference type="Proteomes" id="UP001211907"/>
    </source>
</evidence>
<dbReference type="Proteomes" id="UP001211907">
    <property type="component" value="Unassembled WGS sequence"/>
</dbReference>
<dbReference type="AlphaFoldDB" id="A0AAD5SRC2"/>
<name>A0AAD5SRC2_9FUNG</name>
<proteinExistence type="predicted"/>
<dbReference type="SUPFAM" id="SSF53597">
    <property type="entry name" value="Dihydrofolate reductase-like"/>
    <property type="match status" value="1"/>
</dbReference>
<accession>A0AAD5SRC2</accession>
<dbReference type="Gene3D" id="3.40.430.10">
    <property type="entry name" value="Dihydrofolate Reductase, subunit A"/>
    <property type="match status" value="1"/>
</dbReference>
<keyword evidence="2" id="KW-1185">Reference proteome</keyword>